<evidence type="ECO:0000256" key="1">
    <source>
        <dbReference type="ARBA" id="ARBA00022849"/>
    </source>
</evidence>
<protein>
    <submittedName>
        <fullName evidence="3">Metalloregulator ArsR/SmtB family transcription factor</fullName>
    </submittedName>
</protein>
<dbReference type="PRINTS" id="PR00778">
    <property type="entry name" value="HTHARSR"/>
</dbReference>
<gene>
    <name evidence="3" type="ORF">EYE42_00520</name>
</gene>
<dbReference type="AlphaFoldDB" id="A0A4Q9G6K5"/>
<accession>A0A4Q9G6K5</accession>
<keyword evidence="1" id="KW-0059">Arsenical resistance</keyword>
<dbReference type="Proteomes" id="UP000293520">
    <property type="component" value="Unassembled WGS sequence"/>
</dbReference>
<name>A0A4Q9G6K5_9RHOB</name>
<dbReference type="GO" id="GO:0046685">
    <property type="term" value="P:response to arsenic-containing substance"/>
    <property type="evidence" value="ECO:0007669"/>
    <property type="project" value="UniProtKB-KW"/>
</dbReference>
<feature type="domain" description="HTH arsR-type" evidence="2">
    <location>
        <begin position="1"/>
        <end position="95"/>
    </location>
</feature>
<dbReference type="GO" id="GO:0003700">
    <property type="term" value="F:DNA-binding transcription factor activity"/>
    <property type="evidence" value="ECO:0007669"/>
    <property type="project" value="InterPro"/>
</dbReference>
<dbReference type="EMBL" id="SISK01000001">
    <property type="protein sequence ID" value="TBN43660.1"/>
    <property type="molecule type" value="Genomic_DNA"/>
</dbReference>
<dbReference type="NCBIfam" id="NF033788">
    <property type="entry name" value="HTH_metalloreg"/>
    <property type="match status" value="1"/>
</dbReference>
<dbReference type="Gene3D" id="1.10.10.10">
    <property type="entry name" value="Winged helix-like DNA-binding domain superfamily/Winged helix DNA-binding domain"/>
    <property type="match status" value="1"/>
</dbReference>
<reference evidence="3 4" key="1">
    <citation type="submission" date="2019-02" db="EMBL/GenBank/DDBJ databases">
        <title>Paracoccus subflavus sp. nov., isolated from marine sediment of the Pacific Ocean.</title>
        <authorList>
            <person name="Zhang G."/>
        </authorList>
    </citation>
    <scope>NUCLEOTIDE SEQUENCE [LARGE SCALE GENOMIC DNA]</scope>
    <source>
        <strain evidence="3 4">GY0581</strain>
    </source>
</reference>
<evidence type="ECO:0000313" key="3">
    <source>
        <dbReference type="EMBL" id="TBN43660.1"/>
    </source>
</evidence>
<dbReference type="InterPro" id="IPR036196">
    <property type="entry name" value="Ptyr_pPase_sf"/>
</dbReference>
<dbReference type="SUPFAM" id="SSF52788">
    <property type="entry name" value="Phosphotyrosine protein phosphatases I"/>
    <property type="match status" value="1"/>
</dbReference>
<organism evidence="3 4">
    <name type="scientific">Paracoccus subflavus</name>
    <dbReference type="NCBI Taxonomy" id="2528244"/>
    <lineage>
        <taxon>Bacteria</taxon>
        <taxon>Pseudomonadati</taxon>
        <taxon>Pseudomonadota</taxon>
        <taxon>Alphaproteobacteria</taxon>
        <taxon>Rhodobacterales</taxon>
        <taxon>Paracoccaceae</taxon>
        <taxon>Paracoccus</taxon>
    </lineage>
</organism>
<dbReference type="InterPro" id="IPR036388">
    <property type="entry name" value="WH-like_DNA-bd_sf"/>
</dbReference>
<dbReference type="RefSeq" id="WP_130989361.1">
    <property type="nucleotide sequence ID" value="NZ_SISK01000001.1"/>
</dbReference>
<dbReference type="PANTHER" id="PTHR43428">
    <property type="entry name" value="ARSENATE REDUCTASE"/>
    <property type="match status" value="1"/>
</dbReference>
<dbReference type="SMART" id="SM00226">
    <property type="entry name" value="LMWPc"/>
    <property type="match status" value="1"/>
</dbReference>
<dbReference type="InterPro" id="IPR001845">
    <property type="entry name" value="HTH_ArsR_DNA-bd_dom"/>
</dbReference>
<dbReference type="Gene3D" id="3.40.50.2300">
    <property type="match status" value="1"/>
</dbReference>
<dbReference type="PROSITE" id="PS50987">
    <property type="entry name" value="HTH_ARSR_2"/>
    <property type="match status" value="1"/>
</dbReference>
<dbReference type="Pfam" id="PF12840">
    <property type="entry name" value="HTH_20"/>
    <property type="match status" value="1"/>
</dbReference>
<dbReference type="InterPro" id="IPR036390">
    <property type="entry name" value="WH_DNA-bd_sf"/>
</dbReference>
<dbReference type="SMART" id="SM00418">
    <property type="entry name" value="HTH_ARSR"/>
    <property type="match status" value="1"/>
</dbReference>
<comment type="caution">
    <text evidence="3">The sequence shown here is derived from an EMBL/GenBank/DDBJ whole genome shotgun (WGS) entry which is preliminary data.</text>
</comment>
<dbReference type="InterPro" id="IPR023485">
    <property type="entry name" value="Ptyr_pPase"/>
</dbReference>
<dbReference type="CDD" id="cd16345">
    <property type="entry name" value="LMWP_ArsC"/>
    <property type="match status" value="1"/>
</dbReference>
<evidence type="ECO:0000259" key="2">
    <source>
        <dbReference type="PROSITE" id="PS50987"/>
    </source>
</evidence>
<dbReference type="SUPFAM" id="SSF46785">
    <property type="entry name" value="Winged helix' DNA-binding domain"/>
    <property type="match status" value="1"/>
</dbReference>
<proteinExistence type="predicted"/>
<sequence length="290" mass="31195">MEQTRAAQAFTMLGHPGRLAVFRLLMRFAPQGVRPTEIAQALGLKQNTLSHHLADLTVAGLVQATRQGRSLFYSADLDTAEDLIGYLALDVGRARPDLLAPVLSPQKDAAPMSPMSPMSPTSRDTGFDVLFICSGNSARSIFAEALLRDLGKGRFQAFSAGTRPNTELNPFALDVLTRNGHDISGLRSKHVSEFQQPGSVVMDFVFTVCDTAAAEECPPWPGQPITGHWGLPDPVKATGTDAEKALAFAQTYAALRHRITAFVELPFASLSRMSLQSHVDAIGTDHAAKG</sequence>
<dbReference type="CDD" id="cd00090">
    <property type="entry name" value="HTH_ARSR"/>
    <property type="match status" value="1"/>
</dbReference>
<dbReference type="PANTHER" id="PTHR43428:SF1">
    <property type="entry name" value="ARSENATE REDUCTASE"/>
    <property type="match status" value="1"/>
</dbReference>
<dbReference type="InterPro" id="IPR011991">
    <property type="entry name" value="ArsR-like_HTH"/>
</dbReference>
<evidence type="ECO:0000313" key="4">
    <source>
        <dbReference type="Proteomes" id="UP000293520"/>
    </source>
</evidence>
<dbReference type="Pfam" id="PF01451">
    <property type="entry name" value="LMWPc"/>
    <property type="match status" value="1"/>
</dbReference>
<keyword evidence="4" id="KW-1185">Reference proteome</keyword>
<dbReference type="OrthoDB" id="9793058at2"/>